<dbReference type="Pfam" id="PF08284">
    <property type="entry name" value="RVP_2"/>
    <property type="match status" value="1"/>
</dbReference>
<dbReference type="CDD" id="cd00303">
    <property type="entry name" value="retropepsin_like"/>
    <property type="match status" value="1"/>
</dbReference>
<reference evidence="1 2" key="2">
    <citation type="journal article" date="2017" name="Front. Plant Sci.">
        <title>Gene Classification and Mining of Molecular Markers Useful in Red Clover (Trifolium pratense) Breeding.</title>
        <authorList>
            <person name="Istvanek J."/>
            <person name="Dluhosova J."/>
            <person name="Dluhos P."/>
            <person name="Patkova L."/>
            <person name="Nedelnik J."/>
            <person name="Repkova J."/>
        </authorList>
    </citation>
    <scope>NUCLEOTIDE SEQUENCE [LARGE SCALE GENOMIC DNA]</scope>
    <source>
        <strain evidence="2">cv. Tatra</strain>
        <tissue evidence="1">Young leaves</tissue>
    </source>
</reference>
<dbReference type="Proteomes" id="UP000236291">
    <property type="component" value="Unassembled WGS sequence"/>
</dbReference>
<accession>A0A2K3PEU5</accession>
<reference evidence="1 2" key="1">
    <citation type="journal article" date="2014" name="Am. J. Bot.">
        <title>Genome assembly and annotation for red clover (Trifolium pratense; Fabaceae).</title>
        <authorList>
            <person name="Istvanek J."/>
            <person name="Jaros M."/>
            <person name="Krenek A."/>
            <person name="Repkova J."/>
        </authorList>
    </citation>
    <scope>NUCLEOTIDE SEQUENCE [LARGE SCALE GENOMIC DNA]</scope>
    <source>
        <strain evidence="2">cv. Tatra</strain>
        <tissue evidence="1">Young leaves</tissue>
    </source>
</reference>
<dbReference type="AlphaFoldDB" id="A0A2K3PEU5"/>
<comment type="caution">
    <text evidence="1">The sequence shown here is derived from an EMBL/GenBank/DDBJ whole genome shotgun (WGS) entry which is preliminary data.</text>
</comment>
<evidence type="ECO:0000313" key="2">
    <source>
        <dbReference type="Proteomes" id="UP000236291"/>
    </source>
</evidence>
<organism evidence="1 2">
    <name type="scientific">Trifolium pratense</name>
    <name type="common">Red clover</name>
    <dbReference type="NCBI Taxonomy" id="57577"/>
    <lineage>
        <taxon>Eukaryota</taxon>
        <taxon>Viridiplantae</taxon>
        <taxon>Streptophyta</taxon>
        <taxon>Embryophyta</taxon>
        <taxon>Tracheophyta</taxon>
        <taxon>Spermatophyta</taxon>
        <taxon>Magnoliopsida</taxon>
        <taxon>eudicotyledons</taxon>
        <taxon>Gunneridae</taxon>
        <taxon>Pentapetalae</taxon>
        <taxon>rosids</taxon>
        <taxon>fabids</taxon>
        <taxon>Fabales</taxon>
        <taxon>Fabaceae</taxon>
        <taxon>Papilionoideae</taxon>
        <taxon>50 kb inversion clade</taxon>
        <taxon>NPAAA clade</taxon>
        <taxon>Hologalegina</taxon>
        <taxon>IRL clade</taxon>
        <taxon>Trifolieae</taxon>
        <taxon>Trifolium</taxon>
    </lineage>
</organism>
<sequence length="198" mass="22503">MKENKEEEVRGEMRTLQLSLQSREGLTTNKSFNVWAEKDGRKVMTLIDTRATSNFISAKLVKEVGIELEGAPIYVIEVRTGERVRNRGVCKELNFKILGVAFQQNIFLMELGGIEMVLGIDWLASLGDIEASFKKLILKWENEGNSFSIQGDPALCTMQTSWKVMMKTLQGEGYVIQYQPSMNDETDNTDRNRMGDHN</sequence>
<gene>
    <name evidence="1" type="ORF">L195_g010411</name>
</gene>
<dbReference type="InterPro" id="IPR021109">
    <property type="entry name" value="Peptidase_aspartic_dom_sf"/>
</dbReference>
<dbReference type="Gene3D" id="2.40.70.10">
    <property type="entry name" value="Acid Proteases"/>
    <property type="match status" value="1"/>
</dbReference>
<dbReference type="STRING" id="57577.A0A2K3PEU5"/>
<dbReference type="SUPFAM" id="SSF50630">
    <property type="entry name" value="Acid proteases"/>
    <property type="match status" value="1"/>
</dbReference>
<dbReference type="EMBL" id="ASHM01006314">
    <property type="protein sequence ID" value="PNY13745.1"/>
    <property type="molecule type" value="Genomic_DNA"/>
</dbReference>
<evidence type="ECO:0008006" key="3">
    <source>
        <dbReference type="Google" id="ProtNLM"/>
    </source>
</evidence>
<protein>
    <recommendedName>
        <fullName evidence="3">Retrotransposon-related protein</fullName>
    </recommendedName>
</protein>
<proteinExistence type="predicted"/>
<name>A0A2K3PEU5_TRIPR</name>
<evidence type="ECO:0000313" key="1">
    <source>
        <dbReference type="EMBL" id="PNY13745.1"/>
    </source>
</evidence>